<dbReference type="Gene3D" id="3.10.200.10">
    <property type="entry name" value="Alpha carbonic anhydrase"/>
    <property type="match status" value="1"/>
</dbReference>
<dbReference type="EC" id="4.2.1.1" evidence="2"/>
<dbReference type="EMBL" id="RCTF01000004">
    <property type="protein sequence ID" value="RLP79941.1"/>
    <property type="molecule type" value="Genomic_DNA"/>
</dbReference>
<feature type="signal peptide" evidence="7">
    <location>
        <begin position="1"/>
        <end position="24"/>
    </location>
</feature>
<evidence type="ECO:0000256" key="7">
    <source>
        <dbReference type="SAM" id="SignalP"/>
    </source>
</evidence>
<feature type="domain" description="Alpha-carbonic anhydrase" evidence="8">
    <location>
        <begin position="29"/>
        <end position="251"/>
    </location>
</feature>
<dbReference type="PANTHER" id="PTHR18952:SF265">
    <property type="entry name" value="CARBONIC ANHYDRASE"/>
    <property type="match status" value="1"/>
</dbReference>
<proteinExistence type="inferred from homology"/>
<dbReference type="AlphaFoldDB" id="A0A3L7AK23"/>
<keyword evidence="10" id="KW-1185">Reference proteome</keyword>
<dbReference type="Pfam" id="PF00194">
    <property type="entry name" value="Carb_anhydrase"/>
    <property type="match status" value="1"/>
</dbReference>
<accession>A0A3L7AK23</accession>
<gene>
    <name evidence="9" type="ORF">D9R14_06150</name>
</gene>
<dbReference type="RefSeq" id="WP_121622445.1">
    <property type="nucleotide sequence ID" value="NZ_JACIIW010000002.1"/>
</dbReference>
<comment type="similarity">
    <text evidence="1">Belongs to the alpha-carbonic anhydrase family.</text>
</comment>
<dbReference type="InterPro" id="IPR006311">
    <property type="entry name" value="TAT_signal"/>
</dbReference>
<dbReference type="PROSITE" id="PS51318">
    <property type="entry name" value="TAT"/>
    <property type="match status" value="1"/>
</dbReference>
<comment type="caution">
    <text evidence="9">The sequence shown here is derived from an EMBL/GenBank/DDBJ whole genome shotgun (WGS) entry which is preliminary data.</text>
</comment>
<dbReference type="OrthoDB" id="5327615at2"/>
<dbReference type="InterPro" id="IPR001148">
    <property type="entry name" value="CA_dom"/>
</dbReference>
<dbReference type="GO" id="GO:0004089">
    <property type="term" value="F:carbonate dehydratase activity"/>
    <property type="evidence" value="ECO:0007669"/>
    <property type="project" value="UniProtKB-EC"/>
</dbReference>
<evidence type="ECO:0000259" key="8">
    <source>
        <dbReference type="PROSITE" id="PS51144"/>
    </source>
</evidence>
<name>A0A3L7AK23_9HYPH</name>
<evidence type="ECO:0000256" key="5">
    <source>
        <dbReference type="ARBA" id="ARBA00023239"/>
    </source>
</evidence>
<keyword evidence="5" id="KW-0456">Lyase</keyword>
<dbReference type="SUPFAM" id="SSF51069">
    <property type="entry name" value="Carbonic anhydrase"/>
    <property type="match status" value="1"/>
</dbReference>
<comment type="catalytic activity">
    <reaction evidence="6">
        <text>hydrogencarbonate + H(+) = CO2 + H2O</text>
        <dbReference type="Rhea" id="RHEA:10748"/>
        <dbReference type="ChEBI" id="CHEBI:15377"/>
        <dbReference type="ChEBI" id="CHEBI:15378"/>
        <dbReference type="ChEBI" id="CHEBI:16526"/>
        <dbReference type="ChEBI" id="CHEBI:17544"/>
        <dbReference type="EC" id="4.2.1.1"/>
    </reaction>
</comment>
<dbReference type="PANTHER" id="PTHR18952">
    <property type="entry name" value="CARBONIC ANHYDRASE"/>
    <property type="match status" value="1"/>
</dbReference>
<keyword evidence="4" id="KW-0862">Zinc</keyword>
<keyword evidence="7" id="KW-0732">Signal</keyword>
<evidence type="ECO:0000313" key="10">
    <source>
        <dbReference type="Proteomes" id="UP000269692"/>
    </source>
</evidence>
<dbReference type="PROSITE" id="PS51144">
    <property type="entry name" value="ALPHA_CA_2"/>
    <property type="match status" value="1"/>
</dbReference>
<dbReference type="Proteomes" id="UP000269692">
    <property type="component" value="Unassembled WGS sequence"/>
</dbReference>
<dbReference type="GO" id="GO:0008270">
    <property type="term" value="F:zinc ion binding"/>
    <property type="evidence" value="ECO:0007669"/>
    <property type="project" value="InterPro"/>
</dbReference>
<evidence type="ECO:0000256" key="4">
    <source>
        <dbReference type="ARBA" id="ARBA00022833"/>
    </source>
</evidence>
<dbReference type="CDD" id="cd03124">
    <property type="entry name" value="alpha_CA_prokaryotic_like"/>
    <property type="match status" value="1"/>
</dbReference>
<dbReference type="InterPro" id="IPR023561">
    <property type="entry name" value="Carbonic_anhydrase_a-class"/>
</dbReference>
<evidence type="ECO:0000256" key="6">
    <source>
        <dbReference type="ARBA" id="ARBA00048348"/>
    </source>
</evidence>
<evidence type="ECO:0000256" key="3">
    <source>
        <dbReference type="ARBA" id="ARBA00022723"/>
    </source>
</evidence>
<evidence type="ECO:0000256" key="2">
    <source>
        <dbReference type="ARBA" id="ARBA00012925"/>
    </source>
</evidence>
<dbReference type="InterPro" id="IPR041891">
    <property type="entry name" value="Alpha_CA_prokaryot-like"/>
</dbReference>
<organism evidence="9 10">
    <name type="scientific">Xanthobacter tagetidis</name>
    <dbReference type="NCBI Taxonomy" id="60216"/>
    <lineage>
        <taxon>Bacteria</taxon>
        <taxon>Pseudomonadati</taxon>
        <taxon>Pseudomonadota</taxon>
        <taxon>Alphaproteobacteria</taxon>
        <taxon>Hyphomicrobiales</taxon>
        <taxon>Xanthobacteraceae</taxon>
        <taxon>Xanthobacter</taxon>
    </lineage>
</organism>
<reference evidence="9 10" key="1">
    <citation type="submission" date="2018-10" db="EMBL/GenBank/DDBJ databases">
        <title>Xanthobacter tagetidis genome sequencing and assembly.</title>
        <authorList>
            <person name="Maclea K.S."/>
            <person name="Goen A.E."/>
            <person name="Fatima S.A."/>
        </authorList>
    </citation>
    <scope>NUCLEOTIDE SEQUENCE [LARGE SCALE GENOMIC DNA]</scope>
    <source>
        <strain evidence="9 10">ATCC 700314</strain>
    </source>
</reference>
<protein>
    <recommendedName>
        <fullName evidence="2">carbonic anhydrase</fullName>
        <ecNumber evidence="2">4.2.1.1</ecNumber>
    </recommendedName>
</protein>
<evidence type="ECO:0000256" key="1">
    <source>
        <dbReference type="ARBA" id="ARBA00010718"/>
    </source>
</evidence>
<sequence length="251" mass="26512">MSVTRRSFLSGLAACPLCAAVARAETGHPHWTYEGHGGPKEWGALSADFQACALGSQQSPVDLDGAVETAQKPLAITWTAQPFKVVNNGHTIQADALTGANSVALAGKAYELKQFHFHAPSEHAIGGVRTAMEVHFVHARPEGGLAVVGVFMTPGVSNAAFAAVMAAAPKAEGVAAAQPVIDISTLLPASRRLYRYEGSLTTPPCAEVVDWNVFAAPMAVAQADIDAFRAIFPMNARPLQAINRRFLLQMN</sequence>
<evidence type="ECO:0000313" key="9">
    <source>
        <dbReference type="EMBL" id="RLP79941.1"/>
    </source>
</evidence>
<keyword evidence="3" id="KW-0479">Metal-binding</keyword>
<feature type="chain" id="PRO_5018135793" description="carbonic anhydrase" evidence="7">
    <location>
        <begin position="25"/>
        <end position="251"/>
    </location>
</feature>
<dbReference type="SMART" id="SM01057">
    <property type="entry name" value="Carb_anhydrase"/>
    <property type="match status" value="1"/>
</dbReference>
<dbReference type="InterPro" id="IPR036398">
    <property type="entry name" value="CA_dom_sf"/>
</dbReference>